<keyword evidence="3" id="KW-1185">Reference proteome</keyword>
<dbReference type="EMBL" id="JACYFC010000010">
    <property type="protein sequence ID" value="MBD5772752.1"/>
    <property type="molecule type" value="Genomic_DNA"/>
</dbReference>
<comment type="caution">
    <text evidence="2">The sequence shown here is derived from an EMBL/GenBank/DDBJ whole genome shotgun (WGS) entry which is preliminary data.</text>
</comment>
<dbReference type="InterPro" id="IPR026387">
    <property type="entry name" value="OMP_w_GlyGly"/>
</dbReference>
<name>A0ABR8P378_9GAMM</name>
<reference evidence="2 3" key="1">
    <citation type="submission" date="2020-09" db="EMBL/GenBank/DDBJ databases">
        <title>Marinomonas sp. nov., isolated from the cysticercosis algae of Qingdao, China.</title>
        <authorList>
            <person name="Sun X."/>
        </authorList>
    </citation>
    <scope>NUCLEOTIDE SEQUENCE [LARGE SCALE GENOMIC DNA]</scope>
    <source>
        <strain evidence="2 3">SM2066</strain>
    </source>
</reference>
<feature type="chain" id="PRO_5046541656" evidence="1">
    <location>
        <begin position="22"/>
        <end position="217"/>
    </location>
</feature>
<evidence type="ECO:0000313" key="3">
    <source>
        <dbReference type="Proteomes" id="UP000604161"/>
    </source>
</evidence>
<protein>
    <submittedName>
        <fullName evidence="2">TIGR04219 family outer membrane beta-barrel protein</fullName>
    </submittedName>
</protein>
<keyword evidence="1" id="KW-0732">Signal</keyword>
<dbReference type="RefSeq" id="WP_191596135.1">
    <property type="nucleotide sequence ID" value="NZ_JACYFC010000010.1"/>
</dbReference>
<organism evidence="2 3">
    <name type="scientific">Marinomonas colpomeniae</name>
    <dbReference type="NCBI Taxonomy" id="2774408"/>
    <lineage>
        <taxon>Bacteria</taxon>
        <taxon>Pseudomonadati</taxon>
        <taxon>Pseudomonadota</taxon>
        <taxon>Gammaproteobacteria</taxon>
        <taxon>Oceanospirillales</taxon>
        <taxon>Oceanospirillaceae</taxon>
        <taxon>Marinomonas</taxon>
    </lineage>
</organism>
<proteinExistence type="predicted"/>
<feature type="signal peptide" evidence="1">
    <location>
        <begin position="1"/>
        <end position="21"/>
    </location>
</feature>
<accession>A0ABR8P378</accession>
<gene>
    <name evidence="2" type="ORF">IF202_17125</name>
</gene>
<dbReference type="Proteomes" id="UP000604161">
    <property type="component" value="Unassembled WGS sequence"/>
</dbReference>
<evidence type="ECO:0000256" key="1">
    <source>
        <dbReference type="SAM" id="SignalP"/>
    </source>
</evidence>
<evidence type="ECO:0000313" key="2">
    <source>
        <dbReference type="EMBL" id="MBD5772752.1"/>
    </source>
</evidence>
<dbReference type="NCBIfam" id="TIGR04219">
    <property type="entry name" value="OMP_w_GlyGly"/>
    <property type="match status" value="1"/>
</dbReference>
<sequence length="217" mass="22997">MKPAVLIASLFTVLTASTAQADFIGANAEYGIFLPETSFSKSGADYNYDDETGSYFSIDVQHPIPLIPNLRFDSVSYDTKGKDNTGVSSTLDVSAQDITGYYGIGLLWVGIEGGLTVRSLDIDYTSGGTEFSESSSAIPLVYLGAHVAIPGTSITLAAESKRLSLDSDISVSDDIIKIGFQPLPIVGVEAGYRSITHEIKSVVLDSSGYFVGVTIDI</sequence>